<evidence type="ECO:0000256" key="1">
    <source>
        <dbReference type="SAM" id="MobiDB-lite"/>
    </source>
</evidence>
<reference evidence="2 3" key="1">
    <citation type="journal article" date="2023" name="Proc. Natl. Acad. Sci. U.S.A.">
        <title>A global phylogenomic analysis of the shiitake genus Lentinula.</title>
        <authorList>
            <person name="Sierra-Patev S."/>
            <person name="Min B."/>
            <person name="Naranjo-Ortiz M."/>
            <person name="Looney B."/>
            <person name="Konkel Z."/>
            <person name="Slot J.C."/>
            <person name="Sakamoto Y."/>
            <person name="Steenwyk J.L."/>
            <person name="Rokas A."/>
            <person name="Carro J."/>
            <person name="Camarero S."/>
            <person name="Ferreira P."/>
            <person name="Molpeceres G."/>
            <person name="Ruiz-Duenas F.J."/>
            <person name="Serrano A."/>
            <person name="Henrissat B."/>
            <person name="Drula E."/>
            <person name="Hughes K.W."/>
            <person name="Mata J.L."/>
            <person name="Ishikawa N.K."/>
            <person name="Vargas-Isla R."/>
            <person name="Ushijima S."/>
            <person name="Smith C.A."/>
            <person name="Donoghue J."/>
            <person name="Ahrendt S."/>
            <person name="Andreopoulos W."/>
            <person name="He G."/>
            <person name="LaButti K."/>
            <person name="Lipzen A."/>
            <person name="Ng V."/>
            <person name="Riley R."/>
            <person name="Sandor L."/>
            <person name="Barry K."/>
            <person name="Martinez A.T."/>
            <person name="Xiao Y."/>
            <person name="Gibbons J.G."/>
            <person name="Terashima K."/>
            <person name="Grigoriev I.V."/>
            <person name="Hibbett D."/>
        </authorList>
    </citation>
    <scope>NUCLEOTIDE SEQUENCE [LARGE SCALE GENOMIC DNA]</scope>
    <source>
        <strain evidence="2 3">TFB7810</strain>
    </source>
</reference>
<feature type="region of interest" description="Disordered" evidence="1">
    <location>
        <begin position="234"/>
        <end position="302"/>
    </location>
</feature>
<sequence>MPRTGYEKVSKPLPISKKALIPRFDTVIVLDTDEAESTAVQERVDRGGFLVPASSQWPRDPLAYVTWFTRFKTSPDHNTLMYRVEPAKDSKGQAQGSIIPLTDIRQSCMLTPGRTTWDKTWNTESILDKCDSLFVNNLQSNLNSSHIESSQSSNMKSLDTWPRKRASSVSLQANKRSKLDARQVLNDFTFKASTHPSTAKSQADVKQKSKENVLSLSREIEDDTDVSGYMPMLVQSAPAAQPKKANNVKDRKGRQHDKVSSPEEVSQSEEDSESKEGDESEENNDDKKDNAGSKGESKEDNSVGIVSLFYPIRFLKAVYPSSWSKMHQQGSVQVKKEQREWW</sequence>
<evidence type="ECO:0000313" key="2">
    <source>
        <dbReference type="EMBL" id="KAJ3747404.1"/>
    </source>
</evidence>
<feature type="region of interest" description="Disordered" evidence="1">
    <location>
        <begin position="194"/>
        <end position="219"/>
    </location>
</feature>
<protein>
    <submittedName>
        <fullName evidence="2">Uncharacterized protein</fullName>
    </submittedName>
</protein>
<comment type="caution">
    <text evidence="2">The sequence shown here is derived from an EMBL/GenBank/DDBJ whole genome shotgun (WGS) entry which is preliminary data.</text>
</comment>
<dbReference type="AlphaFoldDB" id="A0A9W8P5J4"/>
<proteinExistence type="predicted"/>
<keyword evidence="3" id="KW-1185">Reference proteome</keyword>
<feature type="compositionally biased region" description="Basic and acidic residues" evidence="1">
    <location>
        <begin position="285"/>
        <end position="301"/>
    </location>
</feature>
<dbReference type="EMBL" id="JANVFU010000003">
    <property type="protein sequence ID" value="KAJ3747404.1"/>
    <property type="molecule type" value="Genomic_DNA"/>
</dbReference>
<feature type="compositionally biased region" description="Acidic residues" evidence="1">
    <location>
        <begin position="266"/>
        <end position="284"/>
    </location>
</feature>
<name>A0A9W8P5J4_9AGAR</name>
<dbReference type="Proteomes" id="UP001142393">
    <property type="component" value="Unassembled WGS sequence"/>
</dbReference>
<evidence type="ECO:0000313" key="3">
    <source>
        <dbReference type="Proteomes" id="UP001142393"/>
    </source>
</evidence>
<accession>A0A9W8P5J4</accession>
<organism evidence="2 3">
    <name type="scientific">Lentinula detonsa</name>
    <dbReference type="NCBI Taxonomy" id="2804962"/>
    <lineage>
        <taxon>Eukaryota</taxon>
        <taxon>Fungi</taxon>
        <taxon>Dikarya</taxon>
        <taxon>Basidiomycota</taxon>
        <taxon>Agaricomycotina</taxon>
        <taxon>Agaricomycetes</taxon>
        <taxon>Agaricomycetidae</taxon>
        <taxon>Agaricales</taxon>
        <taxon>Marasmiineae</taxon>
        <taxon>Omphalotaceae</taxon>
        <taxon>Lentinula</taxon>
    </lineage>
</organism>
<gene>
    <name evidence="2" type="ORF">DFH05DRAFT_1457774</name>
</gene>